<feature type="domain" description="Replication-associated protein ORF2/G2P" evidence="2">
    <location>
        <begin position="75"/>
        <end position="184"/>
    </location>
</feature>
<proteinExistence type="predicted"/>
<protein>
    <submittedName>
        <fullName evidence="3">Replication initiator protein</fullName>
    </submittedName>
</protein>
<organism evidence="3">
    <name type="scientific">Dulem virus 219</name>
    <dbReference type="NCBI Taxonomy" id="3145696"/>
    <lineage>
        <taxon>Viruses</taxon>
        <taxon>Monodnaviria</taxon>
        <taxon>Sangervirae</taxon>
        <taxon>Phixviricota</taxon>
        <taxon>Malgrandaviricetes</taxon>
        <taxon>Petitvirales</taxon>
        <taxon>Microviridae</taxon>
        <taxon>Microvirus</taxon>
    </lineage>
</organism>
<evidence type="ECO:0000313" key="5">
    <source>
        <dbReference type="EMBL" id="XCD06857.1"/>
    </source>
</evidence>
<dbReference type="Pfam" id="PF23343">
    <property type="entry name" value="REP_ORF2-G2P"/>
    <property type="match status" value="1"/>
</dbReference>
<evidence type="ECO:0000259" key="2">
    <source>
        <dbReference type="Pfam" id="PF23343"/>
    </source>
</evidence>
<dbReference type="EMBL" id="PP511491">
    <property type="protein sequence ID" value="XCD04661.1"/>
    <property type="molecule type" value="Genomic_DNA"/>
</dbReference>
<name>A0AAU8AZ93_9VIRU</name>
<dbReference type="InterPro" id="IPR056906">
    <property type="entry name" value="ORF2/G2P_dom"/>
</dbReference>
<dbReference type="EMBL" id="PP511720">
    <property type="protein sequence ID" value="XCD06857.1"/>
    <property type="molecule type" value="Genomic_DNA"/>
</dbReference>
<evidence type="ECO:0000313" key="3">
    <source>
        <dbReference type="EMBL" id="XCD04661.1"/>
    </source>
</evidence>
<dbReference type="EMBL" id="PP511657">
    <property type="protein sequence ID" value="XCD06320.1"/>
    <property type="molecule type" value="Genomic_DNA"/>
</dbReference>
<feature type="compositionally biased region" description="Basic and acidic residues" evidence="1">
    <location>
        <begin position="303"/>
        <end position="319"/>
    </location>
</feature>
<evidence type="ECO:0000256" key="1">
    <source>
        <dbReference type="SAM" id="MobiDB-lite"/>
    </source>
</evidence>
<feature type="region of interest" description="Disordered" evidence="1">
    <location>
        <begin position="286"/>
        <end position="319"/>
    </location>
</feature>
<accession>A0AAU8AZ93</accession>
<reference evidence="3" key="1">
    <citation type="submission" date="2024-03" db="EMBL/GenBank/DDBJ databases">
        <title>Diverse circular DNA viruses in blood, oral, and fecal samples of captive lemurs.</title>
        <authorList>
            <person name="Paietta E.N."/>
            <person name="Kraberger S."/>
            <person name="Lund M.C."/>
            <person name="Custer J.M."/>
            <person name="Vargas K.M."/>
            <person name="Ehmke E.E."/>
            <person name="Yoder A.D."/>
            <person name="Varsani A."/>
        </authorList>
    </citation>
    <scope>NUCLEOTIDE SEQUENCE</scope>
    <source>
        <strain evidence="3">Duke_24FF_974</strain>
        <strain evidence="4">Duke_25FS_69</strain>
        <strain evidence="5">Duke_26_40</strain>
    </source>
</reference>
<sequence>MACEQPVTIVNRRYKEMTYNEVVDYAKLNYGTFWPPDYYLEVPCGYCHSCQKSYNNQYRIRLLYECRKYPPGTCLFVTLTFDDDNLKKFSKDTNKAVRLFLDRLRKDYGKQIRHWFVCEFGTLHGRPHYHGILFNVPQELIDGYDSDAPGHHPLLASRWRYGFVFVGYVSEETCSYITKYVTKSINGDKVRPRIISSHGIGDNYLDTDEARLHKFGEHYQPFMVVGGFPQAMPRYYYNKVFTEVDKQNMVLDRYINPPVEFSWQGQKFGDKFDQIAQRRSTLQQNIASGLTPAAPLPSSKRASSFDRFKKNMDNNKDFQ</sequence>
<evidence type="ECO:0000313" key="4">
    <source>
        <dbReference type="EMBL" id="XCD06320.1"/>
    </source>
</evidence>